<evidence type="ECO:0000256" key="4">
    <source>
        <dbReference type="ARBA" id="ARBA00022833"/>
    </source>
</evidence>
<evidence type="ECO:0000256" key="6">
    <source>
        <dbReference type="HAMAP-Rule" id="MF_01871"/>
    </source>
</evidence>
<evidence type="ECO:0000313" key="7">
    <source>
        <dbReference type="EMBL" id="SJN58510.1"/>
    </source>
</evidence>
<evidence type="ECO:0000313" key="8">
    <source>
        <dbReference type="Proteomes" id="UP000188276"/>
    </source>
</evidence>
<keyword evidence="4 6" id="KW-0862">Zinc</keyword>
<evidence type="ECO:0000256" key="2">
    <source>
        <dbReference type="ARBA" id="ARBA00022475"/>
    </source>
</evidence>
<evidence type="ECO:0000256" key="3">
    <source>
        <dbReference type="ARBA" id="ARBA00022723"/>
    </source>
</evidence>
<feature type="binding site" evidence="6">
    <location>
        <position position="340"/>
    </location>
    <ligand>
        <name>Zn(2+)</name>
        <dbReference type="ChEBI" id="CHEBI:29105"/>
    </ligand>
</feature>
<organism evidence="7 8">
    <name type="scientific">Vibrio ruber (strain DSM 16370 / JCM 11486 / BCRC 17186 / CECT 7878 / LMG 23124 / VR1)</name>
    <dbReference type="NCBI Taxonomy" id="1123498"/>
    <lineage>
        <taxon>Bacteria</taxon>
        <taxon>Pseudomonadati</taxon>
        <taxon>Pseudomonadota</taxon>
        <taxon>Gammaproteobacteria</taxon>
        <taxon>Vibrionales</taxon>
        <taxon>Vibrionaceae</taxon>
        <taxon>Vibrio</taxon>
    </lineage>
</organism>
<feature type="binding site" evidence="6">
    <location>
        <position position="525"/>
    </location>
    <ligand>
        <name>Zn(2+)</name>
        <dbReference type="ChEBI" id="CHEBI:29105"/>
    </ligand>
</feature>
<feature type="binding site" evidence="6">
    <location>
        <position position="342"/>
    </location>
    <ligand>
        <name>Zn(2+)</name>
        <dbReference type="ChEBI" id="CHEBI:29105"/>
    </ligand>
</feature>
<dbReference type="PANTHER" id="PTHR38344">
    <property type="entry name" value="UPF0753 PROTEIN AQ_863"/>
    <property type="match status" value="1"/>
</dbReference>
<keyword evidence="5 6" id="KW-0472">Membrane</keyword>
<evidence type="ECO:0000256" key="5">
    <source>
        <dbReference type="ARBA" id="ARBA00023136"/>
    </source>
</evidence>
<dbReference type="Proteomes" id="UP000188276">
    <property type="component" value="Unassembled WGS sequence"/>
</dbReference>
<dbReference type="EMBL" id="FULE01000039">
    <property type="protein sequence ID" value="SJN58510.1"/>
    <property type="molecule type" value="Genomic_DNA"/>
</dbReference>
<dbReference type="HAMAP" id="MF_01871">
    <property type="entry name" value="DabA"/>
    <property type="match status" value="1"/>
</dbReference>
<comment type="subcellular location">
    <subcellularLocation>
        <location evidence="6">Cell membrane</location>
        <topology evidence="6">Peripheral membrane protein</topology>
    </subcellularLocation>
</comment>
<reference evidence="8" key="1">
    <citation type="submission" date="2017-02" db="EMBL/GenBank/DDBJ databases">
        <authorList>
            <person name="Rodrigo-Torres L."/>
            <person name="Arahal R.D."/>
            <person name="Lucena T."/>
        </authorList>
    </citation>
    <scope>NUCLEOTIDE SEQUENCE [LARGE SCALE GENOMIC DNA]</scope>
    <source>
        <strain evidence="8">CECT 7878</strain>
    </source>
</reference>
<dbReference type="PANTHER" id="PTHR38344:SF1">
    <property type="entry name" value="INORGANIC CARBON TRANSPORTER SUBUNIT DABA-RELATED"/>
    <property type="match status" value="1"/>
</dbReference>
<comment type="cofactor">
    <cofactor evidence="6">
        <name>Zn(2+)</name>
        <dbReference type="ChEBI" id="CHEBI:29105"/>
    </cofactor>
</comment>
<keyword evidence="1 6" id="KW-0813">Transport</keyword>
<comment type="similarity">
    <text evidence="6">Belongs to the inorganic carbon transporter (TC 9.A.2) DabA family.</text>
</comment>
<dbReference type="InterPro" id="IPR018752">
    <property type="entry name" value="DabA"/>
</dbReference>
<dbReference type="AlphaFoldDB" id="A0A1R4LPK1"/>
<keyword evidence="2 6" id="KW-1003">Cell membrane</keyword>
<protein>
    <recommendedName>
        <fullName evidence="6">Probable inorganic carbon transporter subunit DabA</fullName>
    </recommendedName>
</protein>
<dbReference type="GO" id="GO:0005886">
    <property type="term" value="C:plasma membrane"/>
    <property type="evidence" value="ECO:0007669"/>
    <property type="project" value="UniProtKB-SubCell"/>
</dbReference>
<dbReference type="STRING" id="1123498.VR7878_02889"/>
<accession>A0A1R4LPK1</accession>
<evidence type="ECO:0000256" key="1">
    <source>
        <dbReference type="ARBA" id="ARBA00022448"/>
    </source>
</evidence>
<proteinExistence type="inferred from homology"/>
<sequence>MTALLGDEHEPMITDTLNAAIETACDSIAPNWPLDRMIAVNPYWSWIDRSFSEVAHHLAQFAGSPMAMPLDYYRERWENGTITHADLTQALASFKLAEGWDVAAATAALQGDDLPPTPAPLLCDMLDSQRHLNHEPAWCDTITHQIAQFCAAYFDQDQADWHPHSEVGLYQSWRDTLCHDHSVALLMKAAHIPHRATEMATTPREQIRQVLTLLDIAPEQWQDYLQAVIYRVSGWAAWCAYLKWQAQLSQQNDETLIDLLAIRLSWEWLVDDQARHSGSVWQRWQHRWHQHFQQYQPEAINRRLIWQRAHEISYQRQLSQAVTRPTLMRAHAPKVQAAFCIDVRSEVIRRHLEAQGEDIHTLGFAGFFGLPVSFTPLGTEIKRPQLPGLLAPSLTIGESVGCGEQDAKLAGQRQAALQRESGWSWFNTMPASTFTLVEALGVGYVGKLIKRALPLHGHSAKAPGLSTANAKQLRPILLAAPKQQVTLAENILKGMGLTTEFAPIVLLIGHGSESANNPHRAGLDCGACCGQTGEVNVRALAQLLNLSNVREGLAQRGIQIPGSTRFVAGLHNTTTEALSLYDTDVFDEQIQRTLATLQTQLDAPSLAARMERAPQLGLTHQSLHSIENRINRRANDWAQTRPEWGLVNNAAFIVAPRQRTRGIKLDGRTFLHEYHYEQDPDASGLAQIMTAPMIVTNWINMQYYASTVDHHRYGSGNKTLHNVVAGRLGVFEGNGGDLRIGLSRQSLHDGQQWRHEPLRLTVVIDAPEAAIESVMSRHPMVKQLVDNQWLYLARFDQHQLAFFDNGVWTVRDRT</sequence>
<comment type="subunit">
    <text evidence="6">Forms a complex with DabB.</text>
</comment>
<dbReference type="Pfam" id="PF10070">
    <property type="entry name" value="DabA"/>
    <property type="match status" value="1"/>
</dbReference>
<keyword evidence="3 6" id="KW-0479">Metal-binding</keyword>
<gene>
    <name evidence="6" type="primary">dabA</name>
    <name evidence="7" type="ORF">VR7878_02889</name>
</gene>
<name>A0A1R4LPK1_VIBR1</name>
<dbReference type="RefSeq" id="WP_077336813.1">
    <property type="nucleotide sequence ID" value="NZ_FULE01000039.1"/>
</dbReference>
<comment type="function">
    <text evidence="6">Part of an energy-coupled inorganic carbon pump.</text>
</comment>
<keyword evidence="8" id="KW-1185">Reference proteome</keyword>
<dbReference type="GO" id="GO:0008270">
    <property type="term" value="F:zinc ion binding"/>
    <property type="evidence" value="ECO:0007669"/>
    <property type="project" value="UniProtKB-UniRule"/>
</dbReference>
<feature type="binding site" evidence="6">
    <location>
        <position position="510"/>
    </location>
    <ligand>
        <name>Zn(2+)</name>
        <dbReference type="ChEBI" id="CHEBI:29105"/>
    </ligand>
</feature>